<feature type="region of interest" description="Disordered" evidence="1">
    <location>
        <begin position="1"/>
        <end position="54"/>
    </location>
</feature>
<organism evidence="2">
    <name type="scientific">Nonomuraea gerenzanensis</name>
    <dbReference type="NCBI Taxonomy" id="93944"/>
    <lineage>
        <taxon>Bacteria</taxon>
        <taxon>Bacillati</taxon>
        <taxon>Actinomycetota</taxon>
        <taxon>Actinomycetes</taxon>
        <taxon>Streptosporangiales</taxon>
        <taxon>Streptosporangiaceae</taxon>
        <taxon>Nonomuraea</taxon>
    </lineage>
</organism>
<feature type="region of interest" description="Disordered" evidence="1">
    <location>
        <begin position="120"/>
        <end position="151"/>
    </location>
</feature>
<evidence type="ECO:0000313" key="2">
    <source>
        <dbReference type="EMBL" id="SBO94440.1"/>
    </source>
</evidence>
<feature type="compositionally biased region" description="Basic and acidic residues" evidence="1">
    <location>
        <begin position="126"/>
        <end position="142"/>
    </location>
</feature>
<name>A0A1M4E6L4_9ACTN</name>
<accession>A0A1M4E6L4</accession>
<reference evidence="2" key="1">
    <citation type="submission" date="2016-04" db="EMBL/GenBank/DDBJ databases">
        <authorList>
            <person name="Evans L.H."/>
            <person name="Alamgir A."/>
            <person name="Owens N."/>
            <person name="Weber N.D."/>
            <person name="Virtaneva K."/>
            <person name="Barbian K."/>
            <person name="Babar A."/>
            <person name="Rosenke K."/>
        </authorList>
    </citation>
    <scope>NUCLEOTIDE SEQUENCE</scope>
    <source>
        <strain evidence="2">Nono1</strain>
    </source>
</reference>
<sequence length="151" mass="15088">MSDGTAWLAATPRDSPPDGSVVGWRFSEASDGGIGEPPGGELPSFEGVCGRETAGSGHKRVVVAVDFGDVGAMGSGGEEPRPGDRPPAQAAPVCVAGAEDATTAQLLAAAAEVRVDGAGGVVSVDGHVDDVARKGQRTDRSGPARAGRRSR</sequence>
<feature type="region of interest" description="Disordered" evidence="1">
    <location>
        <begin position="71"/>
        <end position="90"/>
    </location>
</feature>
<evidence type="ECO:0000256" key="1">
    <source>
        <dbReference type="SAM" id="MobiDB-lite"/>
    </source>
</evidence>
<protein>
    <submittedName>
        <fullName evidence="2">Uncharacterized protein</fullName>
    </submittedName>
</protein>
<dbReference type="AlphaFoldDB" id="A0A1M4E6L4"/>
<gene>
    <name evidence="2" type="ORF">BN4615_P3956</name>
</gene>
<dbReference type="EMBL" id="LT559118">
    <property type="protein sequence ID" value="SBO94440.1"/>
    <property type="molecule type" value="Genomic_DNA"/>
</dbReference>
<proteinExistence type="predicted"/>